<accession>A0A9D2LGU1</accession>
<dbReference type="PROSITE" id="PS51154">
    <property type="entry name" value="MACRO"/>
    <property type="match status" value="1"/>
</dbReference>
<dbReference type="Proteomes" id="UP000823824">
    <property type="component" value="Unassembled WGS sequence"/>
</dbReference>
<keyword evidence="2" id="KW-0378">Hydrolase</keyword>
<dbReference type="CDD" id="cd02908">
    <property type="entry name" value="Macro_OAADPr_deacetylase"/>
    <property type="match status" value="1"/>
</dbReference>
<proteinExistence type="predicted"/>
<protein>
    <submittedName>
        <fullName evidence="2">Protein-ADP-ribose hydrolase</fullName>
    </submittedName>
</protein>
<dbReference type="AlphaFoldDB" id="A0A9D2LGU1"/>
<feature type="domain" description="Macro" evidence="1">
    <location>
        <begin position="74"/>
        <end position="265"/>
    </location>
</feature>
<dbReference type="PANTHER" id="PTHR11106:SF27">
    <property type="entry name" value="MACRO DOMAIN-CONTAINING PROTEIN"/>
    <property type="match status" value="1"/>
</dbReference>
<sequence>MTRKERLTFLIDALLAEMPEYREQTEAFPSGDAAQRRLLRSLMNVRPPMPLDPQFLEVQDALLSAEREEKGVVDGAALPPIAADPRLVLWQGDITRLAADAIVDADNSALLGCFAPCHGCIDNAIHSAAGLQLREECAEIMRAQGHPEPAGRAKLTGGYNLPAQYVLHTVGPIVGRWVTWKDQRELAACYRACLELAAAHGLRTVAFCCISTGEFHFPNQEAAEIAVHTVRDFLDQRTTSIERVIFNVFKDLDKDIYRRLLGPDRTAA</sequence>
<organism evidence="2 3">
    <name type="scientific">Candidatus Oscillibacter excrementigallinarum</name>
    <dbReference type="NCBI Taxonomy" id="2838716"/>
    <lineage>
        <taxon>Bacteria</taxon>
        <taxon>Bacillati</taxon>
        <taxon>Bacillota</taxon>
        <taxon>Clostridia</taxon>
        <taxon>Eubacteriales</taxon>
        <taxon>Oscillospiraceae</taxon>
        <taxon>Oscillibacter</taxon>
    </lineage>
</organism>
<name>A0A9D2LGU1_9FIRM</name>
<evidence type="ECO:0000259" key="1">
    <source>
        <dbReference type="PROSITE" id="PS51154"/>
    </source>
</evidence>
<dbReference type="InterPro" id="IPR043472">
    <property type="entry name" value="Macro_dom-like"/>
</dbReference>
<dbReference type="EMBL" id="DWZJ01000011">
    <property type="protein sequence ID" value="HJB12372.1"/>
    <property type="molecule type" value="Genomic_DNA"/>
</dbReference>
<dbReference type="SMART" id="SM00506">
    <property type="entry name" value="A1pp"/>
    <property type="match status" value="1"/>
</dbReference>
<dbReference type="PANTHER" id="PTHR11106">
    <property type="entry name" value="GANGLIOSIDE INDUCED DIFFERENTIATION ASSOCIATED PROTEIN 2-RELATED"/>
    <property type="match status" value="1"/>
</dbReference>
<evidence type="ECO:0000313" key="3">
    <source>
        <dbReference type="Proteomes" id="UP000823824"/>
    </source>
</evidence>
<dbReference type="InterPro" id="IPR002589">
    <property type="entry name" value="Macro_dom"/>
</dbReference>
<dbReference type="SUPFAM" id="SSF52949">
    <property type="entry name" value="Macro domain-like"/>
    <property type="match status" value="1"/>
</dbReference>
<dbReference type="Gene3D" id="3.40.220.10">
    <property type="entry name" value="Leucine Aminopeptidase, subunit E, domain 1"/>
    <property type="match status" value="1"/>
</dbReference>
<reference evidence="2" key="1">
    <citation type="journal article" date="2021" name="PeerJ">
        <title>Extensive microbial diversity within the chicken gut microbiome revealed by metagenomics and culture.</title>
        <authorList>
            <person name="Gilroy R."/>
            <person name="Ravi A."/>
            <person name="Getino M."/>
            <person name="Pursley I."/>
            <person name="Horton D.L."/>
            <person name="Alikhan N.F."/>
            <person name="Baker D."/>
            <person name="Gharbi K."/>
            <person name="Hall N."/>
            <person name="Watson M."/>
            <person name="Adriaenssens E.M."/>
            <person name="Foster-Nyarko E."/>
            <person name="Jarju S."/>
            <person name="Secka A."/>
            <person name="Antonio M."/>
            <person name="Oren A."/>
            <person name="Chaudhuri R.R."/>
            <person name="La Ragione R."/>
            <person name="Hildebrand F."/>
            <person name="Pallen M.J."/>
        </authorList>
    </citation>
    <scope>NUCLEOTIDE SEQUENCE</scope>
    <source>
        <strain evidence="2">ChiBcec18-1249</strain>
    </source>
</reference>
<gene>
    <name evidence="2" type="ORF">H9787_01515</name>
</gene>
<reference evidence="2" key="2">
    <citation type="submission" date="2021-04" db="EMBL/GenBank/DDBJ databases">
        <authorList>
            <person name="Gilroy R."/>
        </authorList>
    </citation>
    <scope>NUCLEOTIDE SEQUENCE</scope>
    <source>
        <strain evidence="2">ChiBcec18-1249</strain>
    </source>
</reference>
<dbReference type="NCBIfam" id="NF003163">
    <property type="entry name" value="PRK04143.1"/>
    <property type="match status" value="1"/>
</dbReference>
<dbReference type="Pfam" id="PF01661">
    <property type="entry name" value="Macro"/>
    <property type="match status" value="1"/>
</dbReference>
<evidence type="ECO:0000313" key="2">
    <source>
        <dbReference type="EMBL" id="HJB12372.1"/>
    </source>
</evidence>
<comment type="caution">
    <text evidence="2">The sequence shown here is derived from an EMBL/GenBank/DDBJ whole genome shotgun (WGS) entry which is preliminary data.</text>
</comment>
<dbReference type="GO" id="GO:0016787">
    <property type="term" value="F:hydrolase activity"/>
    <property type="evidence" value="ECO:0007669"/>
    <property type="project" value="UniProtKB-KW"/>
</dbReference>